<evidence type="ECO:0000256" key="1">
    <source>
        <dbReference type="SAM" id="MobiDB-lite"/>
    </source>
</evidence>
<accession>A0ABR4BW92</accession>
<dbReference type="Proteomes" id="UP001595075">
    <property type="component" value="Unassembled WGS sequence"/>
</dbReference>
<organism evidence="2 3">
    <name type="scientific">Oculimacula yallundae</name>
    <dbReference type="NCBI Taxonomy" id="86028"/>
    <lineage>
        <taxon>Eukaryota</taxon>
        <taxon>Fungi</taxon>
        <taxon>Dikarya</taxon>
        <taxon>Ascomycota</taxon>
        <taxon>Pezizomycotina</taxon>
        <taxon>Leotiomycetes</taxon>
        <taxon>Helotiales</taxon>
        <taxon>Ploettnerulaceae</taxon>
        <taxon>Oculimacula</taxon>
    </lineage>
</organism>
<evidence type="ECO:0000313" key="2">
    <source>
        <dbReference type="EMBL" id="KAL2061878.1"/>
    </source>
</evidence>
<reference evidence="2 3" key="1">
    <citation type="journal article" date="2024" name="Commun. Biol.">
        <title>Comparative genomic analysis of thermophilic fungi reveals convergent evolutionary adaptations and gene losses.</title>
        <authorList>
            <person name="Steindorff A.S."/>
            <person name="Aguilar-Pontes M.V."/>
            <person name="Robinson A.J."/>
            <person name="Andreopoulos B."/>
            <person name="LaButti K."/>
            <person name="Kuo A."/>
            <person name="Mondo S."/>
            <person name="Riley R."/>
            <person name="Otillar R."/>
            <person name="Haridas S."/>
            <person name="Lipzen A."/>
            <person name="Grimwood J."/>
            <person name="Schmutz J."/>
            <person name="Clum A."/>
            <person name="Reid I.D."/>
            <person name="Moisan M.C."/>
            <person name="Butler G."/>
            <person name="Nguyen T.T.M."/>
            <person name="Dewar K."/>
            <person name="Conant G."/>
            <person name="Drula E."/>
            <person name="Henrissat B."/>
            <person name="Hansel C."/>
            <person name="Singer S."/>
            <person name="Hutchinson M.I."/>
            <person name="de Vries R.P."/>
            <person name="Natvig D.O."/>
            <person name="Powell A.J."/>
            <person name="Tsang A."/>
            <person name="Grigoriev I.V."/>
        </authorList>
    </citation>
    <scope>NUCLEOTIDE SEQUENCE [LARGE SCALE GENOMIC DNA]</scope>
    <source>
        <strain evidence="2 3">CBS 494.80</strain>
    </source>
</reference>
<protein>
    <submittedName>
        <fullName evidence="2">Uncharacterized protein</fullName>
    </submittedName>
</protein>
<evidence type="ECO:0000313" key="3">
    <source>
        <dbReference type="Proteomes" id="UP001595075"/>
    </source>
</evidence>
<dbReference type="EMBL" id="JAZHXI010000018">
    <property type="protein sequence ID" value="KAL2061878.1"/>
    <property type="molecule type" value="Genomic_DNA"/>
</dbReference>
<gene>
    <name evidence="2" type="ORF">VTL71DRAFT_7256</name>
</gene>
<sequence length="470" mass="52322">MAAISEIEGDAGEAFLKKLHSSNIFEIAFPARETQPATTIRFPVFLVCQTSTRFREANDLSKRSFQTTVTLEWIFGSAEKLQQFESLLTGGHPIDGGHLIDLFRAYVEWLYTGKVFWAEYGCSFYDIMRLAEVLGAPKMYNAALRNFCLELPWNEDSHVDNPRHNPARLSYLEDCMASVDLTNDIRRPWSSCPKDPYWNDKKRLLFTLDCAAWEYGQLNDTNSGIADILRNGGDLAALLGGRLAYYDGDNWARNKKCIDMYLIDETLPDDTAKDLSQEGDVSQDSSVSGTALLSLLLEDSSEDEVTYSDIVPGSYVSSQLKKTTPKVNELLGESRQVLIGSSSKVAGDVNTRSKKRALEPSAADSYWDPPPPKKQKARSHQADTARALLQKRLTVFPISNMLALMGRAVAADENASISAFRRLLTAENLTAEVLYAMGRQEIDRHIGICGFKTLLPHGLSQAYSRSLNAS</sequence>
<feature type="region of interest" description="Disordered" evidence="1">
    <location>
        <begin position="348"/>
        <end position="380"/>
    </location>
</feature>
<keyword evidence="3" id="KW-1185">Reference proteome</keyword>
<comment type="caution">
    <text evidence="2">The sequence shown here is derived from an EMBL/GenBank/DDBJ whole genome shotgun (WGS) entry which is preliminary data.</text>
</comment>
<name>A0ABR4BW92_9HELO</name>
<proteinExistence type="predicted"/>